<evidence type="ECO:0000256" key="3">
    <source>
        <dbReference type="ARBA" id="ARBA00004991"/>
    </source>
</evidence>
<dbReference type="PANTHER" id="PTHR16320">
    <property type="entry name" value="SPHINGOMYELINASE FAMILY MEMBER"/>
    <property type="match status" value="1"/>
</dbReference>
<feature type="transmembrane region" description="Helical" evidence="14">
    <location>
        <begin position="343"/>
        <end position="365"/>
    </location>
</feature>
<reference evidence="16" key="1">
    <citation type="journal article" date="2015" name="J. Med. Entomol.">
        <title>A Deep Insight Into the Sialotranscriptome of the Chagas Disease Vector, Panstrongylus megistus (Hemiptera: Heteroptera).</title>
        <authorList>
            <person name="Ribeiro J.M."/>
            <person name="Schwarz A."/>
            <person name="Francischetti I.M."/>
        </authorList>
    </citation>
    <scope>NUCLEOTIDE SEQUENCE</scope>
    <source>
        <tissue evidence="16">Salivary glands</tissue>
    </source>
</reference>
<sequence length="473" mass="54454">MDHQLAVLTMNVWGLPGIFAKQKKKRLNALANYLNDNNYDFVCLQELWCKADFNVLKFKCRRALPYAQYFHSGVFGSGLAIYSKWPIMKTYYNQWSLNGYVHMLHHGDWYGGKGVALAQIAYKDLVINVYNSHLIAKYSDNDCYLVHRIVQAFDTGLFVDLTSPSADLTIFCGDLNSTPNDLCFKLIKAIGHLEDSYYAKDTHNKERCGTYGCPSNTFSGIYSYLNNETCGDRIDYILYRTDRYYQAEAISYNLPMDFSIPGELFSYSDHEAVEAVIKLNKKSHFCDFPKTGYDTNLIKSALKKCLHGERELGLNRFRYVILSIMLLTMLMAFQYFYPSLTFYFYIFLIPTIIYNIFLFTIWYKLELNGITSAKIQMQILIQLNRDTIAFYRDVLNEENVEEIDAQSSSFSEEAAHRTESQTTTTTYATMKSMESLAAPKRSQSTTVMTLGYDRIATESSSVHHDGDENKKNL</sequence>
<evidence type="ECO:0000256" key="9">
    <source>
        <dbReference type="ARBA" id="ARBA00022842"/>
    </source>
</evidence>
<dbReference type="Pfam" id="PF03372">
    <property type="entry name" value="Exo_endo_phos"/>
    <property type="match status" value="1"/>
</dbReference>
<comment type="pathway">
    <text evidence="3">Sphingolipid metabolism.</text>
</comment>
<dbReference type="GO" id="GO:0004767">
    <property type="term" value="F:sphingomyelin phosphodiesterase activity"/>
    <property type="evidence" value="ECO:0007669"/>
    <property type="project" value="UniProtKB-EC"/>
</dbReference>
<keyword evidence="9" id="KW-0460">Magnesium</keyword>
<evidence type="ECO:0000256" key="1">
    <source>
        <dbReference type="ARBA" id="ARBA00004141"/>
    </source>
</evidence>
<name>A0A069DZ32_9HEMI</name>
<keyword evidence="8" id="KW-0378">Hydrolase</keyword>
<evidence type="ECO:0000256" key="7">
    <source>
        <dbReference type="ARBA" id="ARBA00022723"/>
    </source>
</evidence>
<dbReference type="InterPro" id="IPR036691">
    <property type="entry name" value="Endo/exonu/phosph_ase_sf"/>
</dbReference>
<dbReference type="EC" id="3.1.4.12" evidence="5"/>
<dbReference type="EMBL" id="GBGD01001345">
    <property type="protein sequence ID" value="JAC87544.1"/>
    <property type="molecule type" value="mRNA"/>
</dbReference>
<evidence type="ECO:0000256" key="12">
    <source>
        <dbReference type="ARBA" id="ARBA00023098"/>
    </source>
</evidence>
<keyword evidence="11 14" id="KW-1133">Transmembrane helix</keyword>
<dbReference type="GO" id="GO:0016020">
    <property type="term" value="C:membrane"/>
    <property type="evidence" value="ECO:0007669"/>
    <property type="project" value="UniProtKB-SubCell"/>
</dbReference>
<dbReference type="InterPro" id="IPR005135">
    <property type="entry name" value="Endo/exonuclease/phosphatase"/>
</dbReference>
<evidence type="ECO:0000256" key="2">
    <source>
        <dbReference type="ARBA" id="ARBA00004760"/>
    </source>
</evidence>
<keyword evidence="7" id="KW-0479">Metal-binding</keyword>
<comment type="subcellular location">
    <subcellularLocation>
        <location evidence="1">Membrane</location>
        <topology evidence="1">Multi-pass membrane protein</topology>
    </subcellularLocation>
</comment>
<dbReference type="GO" id="GO:0046872">
    <property type="term" value="F:metal ion binding"/>
    <property type="evidence" value="ECO:0007669"/>
    <property type="project" value="UniProtKB-KW"/>
</dbReference>
<evidence type="ECO:0000256" key="4">
    <source>
        <dbReference type="ARBA" id="ARBA00006335"/>
    </source>
</evidence>
<comment type="pathway">
    <text evidence="2">Lipid metabolism; sphingolipid metabolism.</text>
</comment>
<evidence type="ECO:0000256" key="14">
    <source>
        <dbReference type="SAM" id="Phobius"/>
    </source>
</evidence>
<keyword evidence="6 14" id="KW-0812">Transmembrane</keyword>
<feature type="transmembrane region" description="Helical" evidence="14">
    <location>
        <begin position="319"/>
        <end position="337"/>
    </location>
</feature>
<evidence type="ECO:0000259" key="15">
    <source>
        <dbReference type="Pfam" id="PF03372"/>
    </source>
</evidence>
<keyword evidence="12" id="KW-0443">Lipid metabolism</keyword>
<feature type="domain" description="Endonuclease/exonuclease/phosphatase" evidence="15">
    <location>
        <begin position="8"/>
        <end position="270"/>
    </location>
</feature>
<comment type="similarity">
    <text evidence="4">Belongs to the neutral sphingomyelinase family.</text>
</comment>
<evidence type="ECO:0000256" key="11">
    <source>
        <dbReference type="ARBA" id="ARBA00022989"/>
    </source>
</evidence>
<dbReference type="Gene3D" id="3.60.10.10">
    <property type="entry name" value="Endonuclease/exonuclease/phosphatase"/>
    <property type="match status" value="1"/>
</dbReference>
<keyword evidence="13 14" id="KW-0472">Membrane</keyword>
<proteinExistence type="evidence at transcript level"/>
<evidence type="ECO:0000313" key="16">
    <source>
        <dbReference type="EMBL" id="JAC87544.1"/>
    </source>
</evidence>
<organism evidence="16">
    <name type="scientific">Panstrongylus megistus</name>
    <dbReference type="NCBI Taxonomy" id="65343"/>
    <lineage>
        <taxon>Eukaryota</taxon>
        <taxon>Metazoa</taxon>
        <taxon>Ecdysozoa</taxon>
        <taxon>Arthropoda</taxon>
        <taxon>Hexapoda</taxon>
        <taxon>Insecta</taxon>
        <taxon>Pterygota</taxon>
        <taxon>Neoptera</taxon>
        <taxon>Paraneoptera</taxon>
        <taxon>Hemiptera</taxon>
        <taxon>Heteroptera</taxon>
        <taxon>Panheteroptera</taxon>
        <taxon>Cimicomorpha</taxon>
        <taxon>Reduviidae</taxon>
        <taxon>Triatominae</taxon>
        <taxon>Panstrongylus</taxon>
    </lineage>
</organism>
<protein>
    <recommendedName>
        <fullName evidence="5">sphingomyelin phosphodiesterase</fullName>
        <ecNumber evidence="5">3.1.4.12</ecNumber>
    </recommendedName>
</protein>
<dbReference type="PANTHER" id="PTHR16320:SF24">
    <property type="entry name" value="PHOSPHODIESTERASE, PUTATIVE-RELATED"/>
    <property type="match status" value="1"/>
</dbReference>
<dbReference type="GO" id="GO:0006665">
    <property type="term" value="P:sphingolipid metabolic process"/>
    <property type="evidence" value="ECO:0007669"/>
    <property type="project" value="UniProtKB-KW"/>
</dbReference>
<accession>A0A069DZ32</accession>
<evidence type="ECO:0000256" key="13">
    <source>
        <dbReference type="ARBA" id="ARBA00023136"/>
    </source>
</evidence>
<keyword evidence="10" id="KW-0746">Sphingolipid metabolism</keyword>
<dbReference type="InterPro" id="IPR038772">
    <property type="entry name" value="Sph/SMPD2-like"/>
</dbReference>
<dbReference type="AlphaFoldDB" id="A0A069DZ32"/>
<dbReference type="SUPFAM" id="SSF56219">
    <property type="entry name" value="DNase I-like"/>
    <property type="match status" value="1"/>
</dbReference>
<evidence type="ECO:0000256" key="6">
    <source>
        <dbReference type="ARBA" id="ARBA00022692"/>
    </source>
</evidence>
<evidence type="ECO:0000256" key="5">
    <source>
        <dbReference type="ARBA" id="ARBA00012369"/>
    </source>
</evidence>
<evidence type="ECO:0000256" key="10">
    <source>
        <dbReference type="ARBA" id="ARBA00022919"/>
    </source>
</evidence>
<evidence type="ECO:0000256" key="8">
    <source>
        <dbReference type="ARBA" id="ARBA00022801"/>
    </source>
</evidence>